<evidence type="ECO:0000313" key="2">
    <source>
        <dbReference type="EMBL" id="KND88561.1"/>
    </source>
</evidence>
<evidence type="ECO:0000313" key="3">
    <source>
        <dbReference type="Proteomes" id="UP000036947"/>
    </source>
</evidence>
<reference evidence="2 3" key="1">
    <citation type="journal article" date="2015" name="BMC Genomics">
        <title>The genome of the truffle-parasite Tolypocladium ophioglossoides and the evolution of antifungal peptaibiotics.</title>
        <authorList>
            <person name="Quandt C.A."/>
            <person name="Bushley K.E."/>
            <person name="Spatafora J.W."/>
        </authorList>
    </citation>
    <scope>NUCLEOTIDE SEQUENCE [LARGE SCALE GENOMIC DNA]</scope>
    <source>
        <strain evidence="2 3">CBS 100239</strain>
    </source>
</reference>
<dbReference type="EMBL" id="LFRF01000025">
    <property type="protein sequence ID" value="KND88561.1"/>
    <property type="molecule type" value="Genomic_DNA"/>
</dbReference>
<organism evidence="2 3">
    <name type="scientific">Tolypocladium ophioglossoides (strain CBS 100239)</name>
    <name type="common">Snaketongue truffleclub</name>
    <name type="synonym">Elaphocordyceps ophioglossoides</name>
    <dbReference type="NCBI Taxonomy" id="1163406"/>
    <lineage>
        <taxon>Eukaryota</taxon>
        <taxon>Fungi</taxon>
        <taxon>Dikarya</taxon>
        <taxon>Ascomycota</taxon>
        <taxon>Pezizomycotina</taxon>
        <taxon>Sordariomycetes</taxon>
        <taxon>Hypocreomycetidae</taxon>
        <taxon>Hypocreales</taxon>
        <taxon>Ophiocordycipitaceae</taxon>
        <taxon>Tolypocladium</taxon>
    </lineage>
</organism>
<name>A0A0L0N3H0_TOLOC</name>
<gene>
    <name evidence="2" type="ORF">TOPH_06797</name>
</gene>
<dbReference type="Proteomes" id="UP000036947">
    <property type="component" value="Unassembled WGS sequence"/>
</dbReference>
<accession>A0A0L0N3H0</accession>
<feature type="region of interest" description="Disordered" evidence="1">
    <location>
        <begin position="1"/>
        <end position="20"/>
    </location>
</feature>
<dbReference type="AlphaFoldDB" id="A0A0L0N3H0"/>
<sequence length="89" mass="9978">MSMALPGKSRPARPPAILRSGLNGSCLSQADWHRSWLYTSSPTKNDNSRRQQRLRLAAGSPVARPKLERLALLYRRVVGQSHTDYLGLH</sequence>
<proteinExistence type="predicted"/>
<keyword evidence="3" id="KW-1185">Reference proteome</keyword>
<evidence type="ECO:0000256" key="1">
    <source>
        <dbReference type="SAM" id="MobiDB-lite"/>
    </source>
</evidence>
<comment type="caution">
    <text evidence="2">The sequence shown here is derived from an EMBL/GenBank/DDBJ whole genome shotgun (WGS) entry which is preliminary data.</text>
</comment>
<protein>
    <submittedName>
        <fullName evidence="2">Uncharacterized protein</fullName>
    </submittedName>
</protein>